<reference evidence="1" key="1">
    <citation type="journal article" date="2014" name="Front. Microbiol.">
        <title>High frequency of phylogenetically diverse reductive dehalogenase-homologous genes in deep subseafloor sedimentary metagenomes.</title>
        <authorList>
            <person name="Kawai M."/>
            <person name="Futagami T."/>
            <person name="Toyoda A."/>
            <person name="Takaki Y."/>
            <person name="Nishi S."/>
            <person name="Hori S."/>
            <person name="Arai W."/>
            <person name="Tsubouchi T."/>
            <person name="Morono Y."/>
            <person name="Uchiyama I."/>
            <person name="Ito T."/>
            <person name="Fujiyama A."/>
            <person name="Inagaki F."/>
            <person name="Takami H."/>
        </authorList>
    </citation>
    <scope>NUCLEOTIDE SEQUENCE</scope>
    <source>
        <strain evidence="1">Expedition CK06-06</strain>
    </source>
</reference>
<dbReference type="AlphaFoldDB" id="X1BN60"/>
<evidence type="ECO:0000313" key="1">
    <source>
        <dbReference type="EMBL" id="GAG97379.1"/>
    </source>
</evidence>
<gene>
    <name evidence="1" type="ORF">S01H4_43246</name>
</gene>
<proteinExistence type="predicted"/>
<dbReference type="EMBL" id="BART01023840">
    <property type="protein sequence ID" value="GAG97379.1"/>
    <property type="molecule type" value="Genomic_DNA"/>
</dbReference>
<sequence length="114" mass="13684">RYQSNISDNEHNLIFAYQINKAIKEIERLKISDDRGMLAEVTLRDYSWISRFKDDFNKVDKAIKHLQEVCEYVKDKEDTTYQYEWLLDYNDVLFDKIIEESKGKNKKGKLVRIA</sequence>
<accession>X1BN60</accession>
<feature type="non-terminal residue" evidence="1">
    <location>
        <position position="1"/>
    </location>
</feature>
<comment type="caution">
    <text evidence="1">The sequence shown here is derived from an EMBL/GenBank/DDBJ whole genome shotgun (WGS) entry which is preliminary data.</text>
</comment>
<organism evidence="1">
    <name type="scientific">marine sediment metagenome</name>
    <dbReference type="NCBI Taxonomy" id="412755"/>
    <lineage>
        <taxon>unclassified sequences</taxon>
        <taxon>metagenomes</taxon>
        <taxon>ecological metagenomes</taxon>
    </lineage>
</organism>
<protein>
    <submittedName>
        <fullName evidence="1">Uncharacterized protein</fullName>
    </submittedName>
</protein>
<name>X1BN60_9ZZZZ</name>